<feature type="region of interest" description="Disordered" evidence="1">
    <location>
        <begin position="1"/>
        <end position="31"/>
    </location>
</feature>
<accession>A0A9N8YUL0</accession>
<organism evidence="2 3">
    <name type="scientific">Funneliformis caledonium</name>
    <dbReference type="NCBI Taxonomy" id="1117310"/>
    <lineage>
        <taxon>Eukaryota</taxon>
        <taxon>Fungi</taxon>
        <taxon>Fungi incertae sedis</taxon>
        <taxon>Mucoromycota</taxon>
        <taxon>Glomeromycotina</taxon>
        <taxon>Glomeromycetes</taxon>
        <taxon>Glomerales</taxon>
        <taxon>Glomeraceae</taxon>
        <taxon>Funneliformis</taxon>
    </lineage>
</organism>
<name>A0A9N8YUL0_9GLOM</name>
<dbReference type="EMBL" id="CAJVPQ010000144">
    <property type="protein sequence ID" value="CAG8450371.1"/>
    <property type="molecule type" value="Genomic_DNA"/>
</dbReference>
<comment type="caution">
    <text evidence="2">The sequence shown here is derived from an EMBL/GenBank/DDBJ whole genome shotgun (WGS) entry which is preliminary data.</text>
</comment>
<dbReference type="Proteomes" id="UP000789570">
    <property type="component" value="Unassembled WGS sequence"/>
</dbReference>
<protein>
    <submittedName>
        <fullName evidence="2">9490_t:CDS:1</fullName>
    </submittedName>
</protein>
<reference evidence="2" key="1">
    <citation type="submission" date="2021-06" db="EMBL/GenBank/DDBJ databases">
        <authorList>
            <person name="Kallberg Y."/>
            <person name="Tangrot J."/>
            <person name="Rosling A."/>
        </authorList>
    </citation>
    <scope>NUCLEOTIDE SEQUENCE</scope>
    <source>
        <strain evidence="2">UK204</strain>
    </source>
</reference>
<sequence>MKKYHLSDCNNGSSNSNENEEEGSDCNNGSPNSNKIKRKALVYDILKDIISAFQAEKNDRVLHEIFDEIDDYITNEIHNYLTDFFNTDSICEEDSEQLKDTKGLLKDTFGRFIKAFSLGSLNPLRNISTLERPHLSQFVHPLIDSSLWIFAGINYIS</sequence>
<gene>
    <name evidence="2" type="ORF">FCALED_LOCUS1187</name>
</gene>
<keyword evidence="3" id="KW-1185">Reference proteome</keyword>
<evidence type="ECO:0000313" key="2">
    <source>
        <dbReference type="EMBL" id="CAG8450371.1"/>
    </source>
</evidence>
<evidence type="ECO:0000256" key="1">
    <source>
        <dbReference type="SAM" id="MobiDB-lite"/>
    </source>
</evidence>
<evidence type="ECO:0000313" key="3">
    <source>
        <dbReference type="Proteomes" id="UP000789570"/>
    </source>
</evidence>
<proteinExistence type="predicted"/>
<feature type="compositionally biased region" description="Low complexity" evidence="1">
    <location>
        <begin position="7"/>
        <end position="17"/>
    </location>
</feature>
<dbReference type="AlphaFoldDB" id="A0A9N8YUL0"/>
<dbReference type="OrthoDB" id="2445418at2759"/>